<dbReference type="RefSeq" id="WP_060108142.1">
    <property type="nucleotide sequence ID" value="NZ_LPEQ01000113.1"/>
</dbReference>
<organism evidence="1 2">
    <name type="scientific">Burkholderia territorii</name>
    <dbReference type="NCBI Taxonomy" id="1503055"/>
    <lineage>
        <taxon>Bacteria</taxon>
        <taxon>Pseudomonadati</taxon>
        <taxon>Pseudomonadota</taxon>
        <taxon>Betaproteobacteria</taxon>
        <taxon>Burkholderiales</taxon>
        <taxon>Burkholderiaceae</taxon>
        <taxon>Burkholderia</taxon>
        <taxon>Burkholderia cepacia complex</taxon>
    </lineage>
</organism>
<comment type="caution">
    <text evidence="1">The sequence shown here is derived from an EMBL/GenBank/DDBJ whole genome shotgun (WGS) entry which is preliminary data.</text>
</comment>
<sequence>MEKVIGSFELNGEQVNLVAEKFRQGKGLAIVMVADDETPYGRLSVNLPTAAHLLQDERECFVKTYFENEPIVEPVLATGVIRPTGRSGDGYPIWRLDDCVVIS</sequence>
<accession>A0A105V4G0</accession>
<gene>
    <name evidence="1" type="ORF">WT27_12880</name>
</gene>
<evidence type="ECO:0000313" key="2">
    <source>
        <dbReference type="Proteomes" id="UP000062317"/>
    </source>
</evidence>
<proteinExistence type="predicted"/>
<keyword evidence="2" id="KW-1185">Reference proteome</keyword>
<dbReference type="AlphaFoldDB" id="A0A105V4G0"/>
<dbReference type="EMBL" id="LPEQ01000113">
    <property type="protein sequence ID" value="KVV40819.1"/>
    <property type="molecule type" value="Genomic_DNA"/>
</dbReference>
<name>A0A105V4G0_9BURK</name>
<reference evidence="1 2" key="1">
    <citation type="submission" date="2015-11" db="EMBL/GenBank/DDBJ databases">
        <title>Expanding the genomic diversity of Burkholderia species for the development of highly accurate diagnostics.</title>
        <authorList>
            <person name="Sahl J."/>
            <person name="Keim P."/>
            <person name="Wagner D."/>
        </authorList>
    </citation>
    <scope>NUCLEOTIDE SEQUENCE [LARGE SCALE GENOMIC DNA]</scope>
    <source>
        <strain evidence="1 2">MSMB1301WGS</strain>
    </source>
</reference>
<evidence type="ECO:0000313" key="1">
    <source>
        <dbReference type="EMBL" id="KVV40819.1"/>
    </source>
</evidence>
<dbReference type="Proteomes" id="UP000062317">
    <property type="component" value="Unassembled WGS sequence"/>
</dbReference>
<protein>
    <submittedName>
        <fullName evidence="1">Uncharacterized protein</fullName>
    </submittedName>
</protein>